<gene>
    <name evidence="1" type="ORF">OS493_002734</name>
</gene>
<keyword evidence="2" id="KW-1185">Reference proteome</keyword>
<reference evidence="1" key="1">
    <citation type="submission" date="2023-01" db="EMBL/GenBank/DDBJ databases">
        <title>Genome assembly of the deep-sea coral Lophelia pertusa.</title>
        <authorList>
            <person name="Herrera S."/>
            <person name="Cordes E."/>
        </authorList>
    </citation>
    <scope>NUCLEOTIDE SEQUENCE</scope>
    <source>
        <strain evidence="1">USNM1676648</strain>
        <tissue evidence="1">Polyp</tissue>
    </source>
</reference>
<dbReference type="Proteomes" id="UP001163046">
    <property type="component" value="Unassembled WGS sequence"/>
</dbReference>
<proteinExistence type="predicted"/>
<dbReference type="EMBL" id="MU827302">
    <property type="protein sequence ID" value="KAJ7365992.1"/>
    <property type="molecule type" value="Genomic_DNA"/>
</dbReference>
<comment type="caution">
    <text evidence="1">The sequence shown here is derived from an EMBL/GenBank/DDBJ whole genome shotgun (WGS) entry which is preliminary data.</text>
</comment>
<evidence type="ECO:0000313" key="1">
    <source>
        <dbReference type="EMBL" id="KAJ7365992.1"/>
    </source>
</evidence>
<organism evidence="1 2">
    <name type="scientific">Desmophyllum pertusum</name>
    <dbReference type="NCBI Taxonomy" id="174260"/>
    <lineage>
        <taxon>Eukaryota</taxon>
        <taxon>Metazoa</taxon>
        <taxon>Cnidaria</taxon>
        <taxon>Anthozoa</taxon>
        <taxon>Hexacorallia</taxon>
        <taxon>Scleractinia</taxon>
        <taxon>Caryophylliina</taxon>
        <taxon>Caryophylliidae</taxon>
        <taxon>Desmophyllum</taxon>
    </lineage>
</organism>
<sequence length="116" mass="13306">MTSIRRFQESVTRLQDVSISVAVLPPTWSTVGDVLGNASIKPRAKRASYHHSYSLKHLLYEIIDEQHDLDKTKESIYILERDHCTNIKSVGNPVTHNARYYVGWGLDERPGRNHGY</sequence>
<protein>
    <submittedName>
        <fullName evidence="1">Uncharacterized protein</fullName>
    </submittedName>
</protein>
<evidence type="ECO:0000313" key="2">
    <source>
        <dbReference type="Proteomes" id="UP001163046"/>
    </source>
</evidence>
<name>A0A9W9YTI4_9CNID</name>
<dbReference type="AlphaFoldDB" id="A0A9W9YTI4"/>
<accession>A0A9W9YTI4</accession>